<comment type="caution">
    <text evidence="1">The sequence shown here is derived from an EMBL/GenBank/DDBJ whole genome shotgun (WGS) entry which is preliminary data.</text>
</comment>
<dbReference type="PROSITE" id="PS51257">
    <property type="entry name" value="PROKAR_LIPOPROTEIN"/>
    <property type="match status" value="1"/>
</dbReference>
<evidence type="ECO:0000313" key="2">
    <source>
        <dbReference type="Proteomes" id="UP000771797"/>
    </source>
</evidence>
<protein>
    <submittedName>
        <fullName evidence="1">Uncharacterized protein</fullName>
    </submittedName>
</protein>
<dbReference type="Proteomes" id="UP000771797">
    <property type="component" value="Unassembled WGS sequence"/>
</dbReference>
<accession>A0ABQ6YAJ0</accession>
<evidence type="ECO:0000313" key="1">
    <source>
        <dbReference type="EMBL" id="KAF0806862.1"/>
    </source>
</evidence>
<dbReference type="RefSeq" id="WP_159660226.1">
    <property type="nucleotide sequence ID" value="NZ_AQPF01000006.1"/>
</dbReference>
<organism evidence="1 2">
    <name type="scientific">Alcanivorax xiamenensis</name>
    <dbReference type="NCBI Taxonomy" id="1177156"/>
    <lineage>
        <taxon>Bacteria</taxon>
        <taxon>Pseudomonadati</taxon>
        <taxon>Pseudomonadota</taxon>
        <taxon>Gammaproteobacteria</taxon>
        <taxon>Oceanospirillales</taxon>
        <taxon>Alcanivoracaceae</taxon>
        <taxon>Alcanivorax</taxon>
    </lineage>
</organism>
<reference evidence="1 2" key="1">
    <citation type="submission" date="2012-09" db="EMBL/GenBank/DDBJ databases">
        <title>Genome Sequence of alkane-degrading Bacterium Alcanivorax sp. 6-D-6.</title>
        <authorList>
            <person name="Lai Q."/>
            <person name="Shao Z."/>
        </authorList>
    </citation>
    <scope>NUCLEOTIDE SEQUENCE [LARGE SCALE GENOMIC DNA]</scope>
    <source>
        <strain evidence="1 2">6-D-6</strain>
    </source>
</reference>
<sequence>MKPTDKGRDMRKWFWGVAVLFLLAGCGGNDLSAVTLDKFTVMLIDGKERKAAICLRKLNAQGDGMIAGCGEWTPIDVVHKTL</sequence>
<keyword evidence="2" id="KW-1185">Reference proteome</keyword>
<proteinExistence type="predicted"/>
<dbReference type="EMBL" id="AQPF01000006">
    <property type="protein sequence ID" value="KAF0806862.1"/>
    <property type="molecule type" value="Genomic_DNA"/>
</dbReference>
<name>A0ABQ6YAJ0_9GAMM</name>
<gene>
    <name evidence="1" type="ORF">A6D6_01226</name>
</gene>